<comment type="caution">
    <text evidence="1">The sequence shown here is derived from an EMBL/GenBank/DDBJ whole genome shotgun (WGS) entry which is preliminary data.</text>
</comment>
<keyword evidence="2" id="KW-1185">Reference proteome</keyword>
<protein>
    <recommendedName>
        <fullName evidence="3">Translation initiation factor 2</fullName>
    </recommendedName>
</protein>
<evidence type="ECO:0000313" key="1">
    <source>
        <dbReference type="EMBL" id="MFC3182184.1"/>
    </source>
</evidence>
<name>A0ABV7J5L8_9RHOB</name>
<organism evidence="1 2">
    <name type="scientific">Cypionkella sinensis</name>
    <dbReference type="NCBI Taxonomy" id="1756043"/>
    <lineage>
        <taxon>Bacteria</taxon>
        <taxon>Pseudomonadati</taxon>
        <taxon>Pseudomonadota</taxon>
        <taxon>Alphaproteobacteria</taxon>
        <taxon>Rhodobacterales</taxon>
        <taxon>Paracoccaceae</taxon>
        <taxon>Cypionkella</taxon>
    </lineage>
</organism>
<dbReference type="Proteomes" id="UP001595547">
    <property type="component" value="Unassembled WGS sequence"/>
</dbReference>
<dbReference type="EMBL" id="JBHRTO010000001">
    <property type="protein sequence ID" value="MFC3182184.1"/>
    <property type="molecule type" value="Genomic_DNA"/>
</dbReference>
<gene>
    <name evidence="1" type="ORF">ACFOGH_14370</name>
</gene>
<sequence>MLRTISVGSCVSIQGLLVAQMSDGKIAVKVDEKTFVGYPVNRAKAS</sequence>
<proteinExistence type="predicted"/>
<reference evidence="2" key="1">
    <citation type="journal article" date="2019" name="Int. J. Syst. Evol. Microbiol.">
        <title>The Global Catalogue of Microorganisms (GCM) 10K type strain sequencing project: providing services to taxonomists for standard genome sequencing and annotation.</title>
        <authorList>
            <consortium name="The Broad Institute Genomics Platform"/>
            <consortium name="The Broad Institute Genome Sequencing Center for Infectious Disease"/>
            <person name="Wu L."/>
            <person name="Ma J."/>
        </authorList>
    </citation>
    <scope>NUCLEOTIDE SEQUENCE [LARGE SCALE GENOMIC DNA]</scope>
    <source>
        <strain evidence="2">KCTC 52039</strain>
    </source>
</reference>
<evidence type="ECO:0008006" key="3">
    <source>
        <dbReference type="Google" id="ProtNLM"/>
    </source>
</evidence>
<evidence type="ECO:0000313" key="2">
    <source>
        <dbReference type="Proteomes" id="UP001595547"/>
    </source>
</evidence>
<accession>A0ABV7J5L8</accession>
<dbReference type="RefSeq" id="WP_380073765.1">
    <property type="nucleotide sequence ID" value="NZ_JBHRTO010000001.1"/>
</dbReference>